<sequence>MSNKVKDILIIGLLAVVLLAVFNPMTRGRNAASNNDDIVINAIDNYKAETGYSGEITGEMKNFGCHTELWLVGPKGEVLQKYTVYNGELY</sequence>
<protein>
    <submittedName>
        <fullName evidence="1">Uncharacterized protein</fullName>
    </submittedName>
</protein>
<dbReference type="KEGG" id="acae:HYG86_02460"/>
<dbReference type="EMBL" id="CP058559">
    <property type="protein sequence ID" value="QNO13697.1"/>
    <property type="molecule type" value="Genomic_DNA"/>
</dbReference>
<evidence type="ECO:0000313" key="1">
    <source>
        <dbReference type="EMBL" id="QNO13697.1"/>
    </source>
</evidence>
<organism evidence="1 2">
    <name type="scientific">Alkalicella caledoniensis</name>
    <dbReference type="NCBI Taxonomy" id="2731377"/>
    <lineage>
        <taxon>Bacteria</taxon>
        <taxon>Bacillati</taxon>
        <taxon>Bacillota</taxon>
        <taxon>Clostridia</taxon>
        <taxon>Eubacteriales</taxon>
        <taxon>Proteinivoracaceae</taxon>
        <taxon>Alkalicella</taxon>
    </lineage>
</organism>
<keyword evidence="2" id="KW-1185">Reference proteome</keyword>
<proteinExistence type="predicted"/>
<dbReference type="RefSeq" id="WP_213167364.1">
    <property type="nucleotide sequence ID" value="NZ_CP058559.1"/>
</dbReference>
<name>A0A7G9W4T5_ALKCA</name>
<dbReference type="AlphaFoldDB" id="A0A7G9W4T5"/>
<gene>
    <name evidence="1" type="ORF">HYG86_02460</name>
</gene>
<evidence type="ECO:0000313" key="2">
    <source>
        <dbReference type="Proteomes" id="UP000516160"/>
    </source>
</evidence>
<reference evidence="1 2" key="1">
    <citation type="submission" date="2020-07" db="EMBL/GenBank/DDBJ databases">
        <title>Alkalicella. sp. LB2 genome.</title>
        <authorList>
            <person name="Postec A."/>
            <person name="Quemeneur M."/>
        </authorList>
    </citation>
    <scope>NUCLEOTIDE SEQUENCE [LARGE SCALE GENOMIC DNA]</scope>
    <source>
        <strain evidence="1 2">LB2</strain>
    </source>
</reference>
<dbReference type="Proteomes" id="UP000516160">
    <property type="component" value="Chromosome"/>
</dbReference>
<accession>A0A7G9W4T5</accession>